<evidence type="ECO:0000256" key="7">
    <source>
        <dbReference type="ARBA" id="ARBA00022842"/>
    </source>
</evidence>
<proteinExistence type="inferred from homology"/>
<evidence type="ECO:0000256" key="2">
    <source>
        <dbReference type="ARBA" id="ARBA00008389"/>
    </source>
</evidence>
<dbReference type="AlphaFoldDB" id="A0A6V7PBS8"/>
<reference evidence="10" key="1">
    <citation type="submission" date="2020-07" db="EMBL/GenBank/DDBJ databases">
        <authorList>
            <person name="Lin J."/>
        </authorList>
    </citation>
    <scope>NUCLEOTIDE SEQUENCE</scope>
</reference>
<dbReference type="InterPro" id="IPR006434">
    <property type="entry name" value="Pyrimidine_nucleotidase_eu"/>
</dbReference>
<dbReference type="Gene3D" id="1.10.150.340">
    <property type="entry name" value="Pyrimidine 5'-nucleotidase (UMPH-1), N-terminal domain"/>
    <property type="match status" value="1"/>
</dbReference>
<keyword evidence="8" id="KW-0546">Nucleotide metabolism</keyword>
<feature type="region of interest" description="Disordered" evidence="9">
    <location>
        <begin position="21"/>
        <end position="93"/>
    </location>
</feature>
<dbReference type="EMBL" id="LR862147">
    <property type="protein sequence ID" value="CAD1828114.1"/>
    <property type="molecule type" value="Genomic_DNA"/>
</dbReference>
<name>A0A6V7PBS8_ANACO</name>
<dbReference type="GO" id="GO:0008253">
    <property type="term" value="F:5'-nucleotidase activity"/>
    <property type="evidence" value="ECO:0007669"/>
    <property type="project" value="UniProtKB-EC"/>
</dbReference>
<feature type="compositionally biased region" description="Pro residues" evidence="9">
    <location>
        <begin position="53"/>
        <end position="65"/>
    </location>
</feature>
<keyword evidence="5" id="KW-0547">Nucleotide-binding</keyword>
<dbReference type="PANTHER" id="PTHR13045:SF0">
    <property type="entry name" value="7-METHYLGUANOSINE PHOSPHATE-SPECIFIC 5'-NUCLEOTIDASE"/>
    <property type="match status" value="1"/>
</dbReference>
<dbReference type="FunFam" id="3.40.50.1000:FF:000166">
    <property type="entry name" value="Cytosolic 5-nucleotidase"/>
    <property type="match status" value="1"/>
</dbReference>
<dbReference type="EC" id="3.1.3.5" evidence="3"/>
<dbReference type="SFLD" id="SFLDG01128">
    <property type="entry name" value="C1.4:_5'-Nucleotidase_Like"/>
    <property type="match status" value="1"/>
</dbReference>
<feature type="compositionally biased region" description="Pro residues" evidence="9">
    <location>
        <begin position="35"/>
        <end position="45"/>
    </location>
</feature>
<feature type="compositionally biased region" description="Basic residues" evidence="9">
    <location>
        <begin position="25"/>
        <end position="34"/>
    </location>
</feature>
<feature type="compositionally biased region" description="Low complexity" evidence="9">
    <location>
        <begin position="66"/>
        <end position="88"/>
    </location>
</feature>
<dbReference type="Gene3D" id="3.40.50.1000">
    <property type="entry name" value="HAD superfamily/HAD-like"/>
    <property type="match status" value="1"/>
</dbReference>
<evidence type="ECO:0000256" key="3">
    <source>
        <dbReference type="ARBA" id="ARBA00012643"/>
    </source>
</evidence>
<dbReference type="InterPro" id="IPR036412">
    <property type="entry name" value="HAD-like_sf"/>
</dbReference>
<gene>
    <name evidence="10" type="ORF">CB5_LOCUS11325</name>
</gene>
<dbReference type="PANTHER" id="PTHR13045">
    <property type="entry name" value="5'-NUCLEOTIDASE"/>
    <property type="match status" value="1"/>
</dbReference>
<dbReference type="GO" id="GO:0009117">
    <property type="term" value="P:nucleotide metabolic process"/>
    <property type="evidence" value="ECO:0007669"/>
    <property type="project" value="UniProtKB-KW"/>
</dbReference>
<keyword evidence="6" id="KW-0378">Hydrolase</keyword>
<dbReference type="CDD" id="cd07504">
    <property type="entry name" value="HAD_5NT"/>
    <property type="match status" value="1"/>
</dbReference>
<dbReference type="GO" id="GO:0000287">
    <property type="term" value="F:magnesium ion binding"/>
    <property type="evidence" value="ECO:0007669"/>
    <property type="project" value="InterPro"/>
</dbReference>
<sequence length="405" mass="45549">MDAIIIQTIWALSQSYEPRETALHPPRRVLRHPRPPPPPAFPPPRAKLSGQNPPAPHRITPPRPASAPRSRAFPLRLSPPLSSPPSRVSPRRRLLRLRPRSAPHSPPIMSSSEVVIPNPESLEKKKGSIRNGGRSKLQVIADFDGTLTRYWYNGSRGQTSHGLLQQGNPEYDAKREALFEYYHPLEISPTIPIEEKTKLMEEWWEKTHGLLIEGGLTYDAIKKSVTEATISFRDGVVELFEFLEERDIPVLVFSAGLADIIEEVFRQKLHRSFKNIKVVSNRMVFDENGRLVAFKGKTIHVLNKNEHALDMAAPVHDKFGDLNGSNDDTTLVKKRTNVILLGDHIGDLGMSDGVNFENRIAVGFLNSNVEKSLKDYCNTFDVVYLNDASMWGVVELVSQLCPLDD</sequence>
<keyword evidence="7" id="KW-0460">Magnesium</keyword>
<evidence type="ECO:0000313" key="10">
    <source>
        <dbReference type="EMBL" id="CAD1828114.1"/>
    </source>
</evidence>
<evidence type="ECO:0000256" key="4">
    <source>
        <dbReference type="ARBA" id="ARBA00022723"/>
    </source>
</evidence>
<comment type="catalytic activity">
    <reaction evidence="1">
        <text>a ribonucleoside 5'-phosphate + H2O = a ribonucleoside + phosphate</text>
        <dbReference type="Rhea" id="RHEA:12484"/>
        <dbReference type="ChEBI" id="CHEBI:15377"/>
        <dbReference type="ChEBI" id="CHEBI:18254"/>
        <dbReference type="ChEBI" id="CHEBI:43474"/>
        <dbReference type="ChEBI" id="CHEBI:58043"/>
        <dbReference type="EC" id="3.1.3.5"/>
    </reaction>
</comment>
<dbReference type="SUPFAM" id="SSF56784">
    <property type="entry name" value="HAD-like"/>
    <property type="match status" value="1"/>
</dbReference>
<accession>A0A6V7PBS8</accession>
<evidence type="ECO:0000256" key="1">
    <source>
        <dbReference type="ARBA" id="ARBA00000815"/>
    </source>
</evidence>
<comment type="similarity">
    <text evidence="2">Belongs to the pyrimidine 5'-nucleotidase family.</text>
</comment>
<evidence type="ECO:0000256" key="8">
    <source>
        <dbReference type="ARBA" id="ARBA00023080"/>
    </source>
</evidence>
<dbReference type="InterPro" id="IPR023214">
    <property type="entry name" value="HAD_sf"/>
</dbReference>
<evidence type="ECO:0000256" key="5">
    <source>
        <dbReference type="ARBA" id="ARBA00022741"/>
    </source>
</evidence>
<evidence type="ECO:0000256" key="9">
    <source>
        <dbReference type="SAM" id="MobiDB-lite"/>
    </source>
</evidence>
<organism evidence="10">
    <name type="scientific">Ananas comosus var. bracteatus</name>
    <name type="common">red pineapple</name>
    <dbReference type="NCBI Taxonomy" id="296719"/>
    <lineage>
        <taxon>Eukaryota</taxon>
        <taxon>Viridiplantae</taxon>
        <taxon>Streptophyta</taxon>
        <taxon>Embryophyta</taxon>
        <taxon>Tracheophyta</taxon>
        <taxon>Spermatophyta</taxon>
        <taxon>Magnoliopsida</taxon>
        <taxon>Liliopsida</taxon>
        <taxon>Poales</taxon>
        <taxon>Bromeliaceae</taxon>
        <taxon>Bromelioideae</taxon>
        <taxon>Ananas</taxon>
    </lineage>
</organism>
<dbReference type="GO" id="GO:0005737">
    <property type="term" value="C:cytoplasm"/>
    <property type="evidence" value="ECO:0007669"/>
    <property type="project" value="InterPro"/>
</dbReference>
<dbReference type="Pfam" id="PF05822">
    <property type="entry name" value="UMPH-1"/>
    <property type="match status" value="1"/>
</dbReference>
<dbReference type="GO" id="GO:0000166">
    <property type="term" value="F:nucleotide binding"/>
    <property type="evidence" value="ECO:0007669"/>
    <property type="project" value="UniProtKB-KW"/>
</dbReference>
<keyword evidence="4" id="KW-0479">Metal-binding</keyword>
<protein>
    <recommendedName>
        <fullName evidence="3">5'-nucleotidase</fullName>
        <ecNumber evidence="3">3.1.3.5</ecNumber>
    </recommendedName>
</protein>
<dbReference type="FunFam" id="1.10.150.340:FF:000001">
    <property type="entry name" value="Cytosolic 5-nucleotidase 3-like"/>
    <property type="match status" value="1"/>
</dbReference>
<dbReference type="SFLD" id="SFLDS00003">
    <property type="entry name" value="Haloacid_Dehalogenase"/>
    <property type="match status" value="1"/>
</dbReference>
<evidence type="ECO:0000256" key="6">
    <source>
        <dbReference type="ARBA" id="ARBA00022801"/>
    </source>
</evidence>